<protein>
    <submittedName>
        <fullName evidence="2">Uncharacterized protein</fullName>
    </submittedName>
</protein>
<dbReference type="HOGENOM" id="CLU_2374333_0_0_1"/>
<dbReference type="VEuPathDB" id="FungiDB:UREG_01637"/>
<accession>C4JJ30</accession>
<feature type="region of interest" description="Disordered" evidence="1">
    <location>
        <begin position="21"/>
        <end position="95"/>
    </location>
</feature>
<dbReference type="InParanoid" id="C4JJ30"/>
<dbReference type="EMBL" id="CH476615">
    <property type="protein sequence ID" value="EEP76788.1"/>
    <property type="molecule type" value="Genomic_DNA"/>
</dbReference>
<dbReference type="Proteomes" id="UP000002058">
    <property type="component" value="Unassembled WGS sequence"/>
</dbReference>
<organism evidence="2 3">
    <name type="scientific">Uncinocarpus reesii (strain UAMH 1704)</name>
    <dbReference type="NCBI Taxonomy" id="336963"/>
    <lineage>
        <taxon>Eukaryota</taxon>
        <taxon>Fungi</taxon>
        <taxon>Dikarya</taxon>
        <taxon>Ascomycota</taxon>
        <taxon>Pezizomycotina</taxon>
        <taxon>Eurotiomycetes</taxon>
        <taxon>Eurotiomycetidae</taxon>
        <taxon>Onygenales</taxon>
        <taxon>Onygenaceae</taxon>
        <taxon>Uncinocarpus</taxon>
    </lineage>
</organism>
<keyword evidence="3" id="KW-1185">Reference proteome</keyword>
<dbReference type="AlphaFoldDB" id="C4JJ30"/>
<evidence type="ECO:0000313" key="2">
    <source>
        <dbReference type="EMBL" id="EEP76788.1"/>
    </source>
</evidence>
<proteinExistence type="predicted"/>
<reference evidence="3" key="1">
    <citation type="journal article" date="2009" name="Genome Res.">
        <title>Comparative genomic analyses of the human fungal pathogens Coccidioides and their relatives.</title>
        <authorList>
            <person name="Sharpton T.J."/>
            <person name="Stajich J.E."/>
            <person name="Rounsley S.D."/>
            <person name="Gardner M.J."/>
            <person name="Wortman J.R."/>
            <person name="Jordar V.S."/>
            <person name="Maiti R."/>
            <person name="Kodira C.D."/>
            <person name="Neafsey D.E."/>
            <person name="Zeng Q."/>
            <person name="Hung C.-Y."/>
            <person name="McMahan C."/>
            <person name="Muszewska A."/>
            <person name="Grynberg M."/>
            <person name="Mandel M.A."/>
            <person name="Kellner E.M."/>
            <person name="Barker B.M."/>
            <person name="Galgiani J.N."/>
            <person name="Orbach M.J."/>
            <person name="Kirkland T.N."/>
            <person name="Cole G.T."/>
            <person name="Henn M.R."/>
            <person name="Birren B.W."/>
            <person name="Taylor J.W."/>
        </authorList>
    </citation>
    <scope>NUCLEOTIDE SEQUENCE [LARGE SCALE GENOMIC DNA]</scope>
    <source>
        <strain evidence="3">UAMH 1704</strain>
    </source>
</reference>
<dbReference type="RefSeq" id="XP_002542121.1">
    <property type="nucleotide sequence ID" value="XM_002542075.1"/>
</dbReference>
<evidence type="ECO:0000313" key="3">
    <source>
        <dbReference type="Proteomes" id="UP000002058"/>
    </source>
</evidence>
<dbReference type="GeneID" id="8438606"/>
<gene>
    <name evidence="2" type="ORF">UREG_01637</name>
</gene>
<name>C4JJ30_UNCRE</name>
<feature type="compositionally biased region" description="Basic and acidic residues" evidence="1">
    <location>
        <begin position="38"/>
        <end position="63"/>
    </location>
</feature>
<sequence>MDGRWRWGHVRRGAGSLLVSCTSSGDEPGIIITSSQASDRETVEQRAEDQARRATRPSRERQPADGNEQADEQTAARPAGREEKQIARASGEPGW</sequence>
<dbReference type="KEGG" id="ure:UREG_01637"/>
<evidence type="ECO:0000256" key="1">
    <source>
        <dbReference type="SAM" id="MobiDB-lite"/>
    </source>
</evidence>